<reference evidence="1" key="1">
    <citation type="submission" date="2021-01" db="EMBL/GenBank/DDBJ databases">
        <title>Chromosome-level genome assembly of a human fungal pathogen reveals clustering of transcriptionally co-regulated genes.</title>
        <authorList>
            <person name="Voorhies M."/>
            <person name="Cohen S."/>
            <person name="Shea T.P."/>
            <person name="Petrus S."/>
            <person name="Munoz J.F."/>
            <person name="Poplawski S."/>
            <person name="Goldman W.E."/>
            <person name="Michael T."/>
            <person name="Cuomo C.A."/>
            <person name="Sil A."/>
            <person name="Beyhan S."/>
        </authorList>
    </citation>
    <scope>NUCLEOTIDE SEQUENCE</scope>
    <source>
        <strain evidence="1">H88</strain>
    </source>
</reference>
<gene>
    <name evidence="1" type="ORF">I7I53_10523</name>
</gene>
<dbReference type="VEuPathDB" id="FungiDB:I7I53_10523"/>
<proteinExistence type="predicted"/>
<dbReference type="AlphaFoldDB" id="A0A8A1L7N8"/>
<evidence type="ECO:0000313" key="1">
    <source>
        <dbReference type="EMBL" id="QSS49986.1"/>
    </source>
</evidence>
<protein>
    <submittedName>
        <fullName evidence="1">Uncharacterized protein</fullName>
    </submittedName>
</protein>
<accession>A0A8A1L7N8</accession>
<dbReference type="Proteomes" id="UP000663419">
    <property type="component" value="Chromosome 1"/>
</dbReference>
<name>A0A8A1L7N8_AJEC8</name>
<evidence type="ECO:0000313" key="2">
    <source>
        <dbReference type="Proteomes" id="UP000663419"/>
    </source>
</evidence>
<organism evidence="1 2">
    <name type="scientific">Ajellomyces capsulatus (strain H88)</name>
    <name type="common">Darling's disease fungus</name>
    <name type="synonym">Histoplasma capsulatum</name>
    <dbReference type="NCBI Taxonomy" id="544711"/>
    <lineage>
        <taxon>Eukaryota</taxon>
        <taxon>Fungi</taxon>
        <taxon>Dikarya</taxon>
        <taxon>Ascomycota</taxon>
        <taxon>Pezizomycotina</taxon>
        <taxon>Eurotiomycetes</taxon>
        <taxon>Eurotiomycetidae</taxon>
        <taxon>Onygenales</taxon>
        <taxon>Ajellomycetaceae</taxon>
        <taxon>Histoplasma</taxon>
    </lineage>
</organism>
<dbReference type="EMBL" id="CP069102">
    <property type="protein sequence ID" value="QSS49986.1"/>
    <property type="molecule type" value="Genomic_DNA"/>
</dbReference>
<sequence>MLSTSFSYQHLLSPRASDASRRRRQRFRLGEFESSTILSLFGQGSFLYIANYRVIGNLHSAGEQRRF</sequence>